<feature type="compositionally biased region" description="Basic residues" evidence="1">
    <location>
        <begin position="55"/>
        <end position="65"/>
    </location>
</feature>
<evidence type="ECO:0000256" key="1">
    <source>
        <dbReference type="SAM" id="MobiDB-lite"/>
    </source>
</evidence>
<proteinExistence type="predicted"/>
<feature type="compositionally biased region" description="Basic and acidic residues" evidence="1">
    <location>
        <begin position="162"/>
        <end position="171"/>
    </location>
</feature>
<feature type="non-terminal residue" evidence="2">
    <location>
        <position position="1"/>
    </location>
</feature>
<feature type="region of interest" description="Disordered" evidence="1">
    <location>
        <begin position="102"/>
        <end position="198"/>
    </location>
</feature>
<feature type="region of interest" description="Disordered" evidence="1">
    <location>
        <begin position="36"/>
        <end position="65"/>
    </location>
</feature>
<name>A0A6J4SJH8_9ACTN</name>
<accession>A0A6J4SJH8</accession>
<feature type="compositionally biased region" description="Basic and acidic residues" evidence="1">
    <location>
        <begin position="136"/>
        <end position="154"/>
    </location>
</feature>
<dbReference type="EMBL" id="CADCVQ010000073">
    <property type="protein sequence ID" value="CAA9497663.1"/>
    <property type="molecule type" value="Genomic_DNA"/>
</dbReference>
<organism evidence="2">
    <name type="scientific">uncultured Solirubrobacteraceae bacterium</name>
    <dbReference type="NCBI Taxonomy" id="1162706"/>
    <lineage>
        <taxon>Bacteria</taxon>
        <taxon>Bacillati</taxon>
        <taxon>Actinomycetota</taxon>
        <taxon>Thermoleophilia</taxon>
        <taxon>Solirubrobacterales</taxon>
        <taxon>Solirubrobacteraceae</taxon>
        <taxon>environmental samples</taxon>
    </lineage>
</organism>
<protein>
    <submittedName>
        <fullName evidence="2">Permease of the drug/metabolite transporter (DMT) superfamily</fullName>
    </submittedName>
</protein>
<sequence length="292" mass="32406">GDLRQGGLCCRPRRDGAAGRPLRARGKRLLGDRRRARTLARPSRERRAAVPAAPRRPRLPGARRRRLCGAGRPLLLGARAHRRVADVAAALHVSGARLLRRGRAAPRARHALQGARARARQRRRRPRAARRRHARPGGDRRPARARLRRDVRDLHPRHRGRGATDRPDPAGRAHRHRGGADLRPGGCRRRGAAVHGGRVAVDRRDRDALDGAADRDVHARHAARRRLDGIDRVDLRARRDRRARGCAVRRCARPAAGARRRARARGGRRAADARGARAGARARGARPRVAEV</sequence>
<feature type="compositionally biased region" description="Basic residues" evidence="1">
    <location>
        <begin position="258"/>
        <end position="268"/>
    </location>
</feature>
<feature type="region of interest" description="Disordered" evidence="1">
    <location>
        <begin position="257"/>
        <end position="292"/>
    </location>
</feature>
<dbReference type="AlphaFoldDB" id="A0A6J4SJH8"/>
<reference evidence="2" key="1">
    <citation type="submission" date="2020-02" db="EMBL/GenBank/DDBJ databases">
        <authorList>
            <person name="Meier V. D."/>
        </authorList>
    </citation>
    <scope>NUCLEOTIDE SEQUENCE</scope>
    <source>
        <strain evidence="2">AVDCRST_MAG67</strain>
    </source>
</reference>
<gene>
    <name evidence="2" type="ORF">AVDCRST_MAG67-1811</name>
</gene>
<feature type="compositionally biased region" description="Basic residues" evidence="1">
    <location>
        <begin position="117"/>
        <end position="135"/>
    </location>
</feature>
<feature type="non-terminal residue" evidence="2">
    <location>
        <position position="292"/>
    </location>
</feature>
<evidence type="ECO:0000313" key="2">
    <source>
        <dbReference type="EMBL" id="CAA9497663.1"/>
    </source>
</evidence>